<accession>G4TD73</accession>
<name>G4TD73_SERID</name>
<feature type="transmembrane region" description="Helical" evidence="2">
    <location>
        <begin position="418"/>
        <end position="440"/>
    </location>
</feature>
<evidence type="ECO:0000313" key="3">
    <source>
        <dbReference type="EMBL" id="CCA69285.1"/>
    </source>
</evidence>
<keyword evidence="2" id="KW-0472">Membrane</keyword>
<dbReference type="InParanoid" id="G4TD73"/>
<evidence type="ECO:0000313" key="4">
    <source>
        <dbReference type="Proteomes" id="UP000007148"/>
    </source>
</evidence>
<dbReference type="EMBL" id="CAFZ01000051">
    <property type="protein sequence ID" value="CCA69285.1"/>
    <property type="molecule type" value="Genomic_DNA"/>
</dbReference>
<dbReference type="AlphaFoldDB" id="G4TD73"/>
<keyword evidence="2" id="KW-1133">Transmembrane helix</keyword>
<keyword evidence="4" id="KW-1185">Reference proteome</keyword>
<keyword evidence="2" id="KW-0812">Transmembrane</keyword>
<dbReference type="Proteomes" id="UP000007148">
    <property type="component" value="Unassembled WGS sequence"/>
</dbReference>
<sequence length="558" mass="60309">MTILFEPPLSLATTVRSAIAGEPTVDVTFHATVPNKEWQRLNGSLEIWSNLPITGVRPGEWHPVAFEQAESAPDAQNACFVLCVGYDLPVPANQATATKYSYTYRIKHSAKDITWLGSYSSNGTIKVDKVGFWNPVSAEQAPCLGSLHQSGQWTVWCIPRNGPPRPYRLEDLGTNVLSAHNLVLVPTQPKWKLTYSAFLLFTSSGEEIKLMGREVFCDTPSTVSVECRCSMSAVLNALERNGVSTLPTVDANALFVSSNDPHAISSEFNLVKLGALPSSSTPIHVLPSKLTSLMGGSTSLVMYQPGMGPQLLTTMEELLPIFIKPNLTSFRLSTLHSIPCAPKQLVGVLTPALLHPVQPDSPHTSTLTIVGDNPTNPSKPINDSANSATLTLSRPRTSRVLFAQTVRIPTIITRRLGWIAHLPFITSFCHVGLYIVALVLPRFGLSFSLQWNGASSQQHVLSPKGNAKSLVASPKSPDDSSPASDADTASGELEFEVEPVDGEVQVVLYGDAADSVTFTMNREKVDPWTVVQTSHGERLHQFTISTNIGGILGVIAPS</sequence>
<organism evidence="3 4">
    <name type="scientific">Serendipita indica (strain DSM 11827)</name>
    <name type="common">Root endophyte fungus</name>
    <name type="synonym">Piriformospora indica</name>
    <dbReference type="NCBI Taxonomy" id="1109443"/>
    <lineage>
        <taxon>Eukaryota</taxon>
        <taxon>Fungi</taxon>
        <taxon>Dikarya</taxon>
        <taxon>Basidiomycota</taxon>
        <taxon>Agaricomycotina</taxon>
        <taxon>Agaricomycetes</taxon>
        <taxon>Sebacinales</taxon>
        <taxon>Serendipitaceae</taxon>
        <taxon>Serendipita</taxon>
    </lineage>
</organism>
<reference evidence="3 4" key="1">
    <citation type="journal article" date="2011" name="PLoS Pathog.">
        <title>Endophytic Life Strategies Decoded by Genome and Transcriptome Analyses of the Mutualistic Root Symbiont Piriformospora indica.</title>
        <authorList>
            <person name="Zuccaro A."/>
            <person name="Lahrmann U."/>
            <person name="Guldener U."/>
            <person name="Langen G."/>
            <person name="Pfiffi S."/>
            <person name="Biedenkopf D."/>
            <person name="Wong P."/>
            <person name="Samans B."/>
            <person name="Grimm C."/>
            <person name="Basiewicz M."/>
            <person name="Murat C."/>
            <person name="Martin F."/>
            <person name="Kogel K.H."/>
        </authorList>
    </citation>
    <scope>NUCLEOTIDE SEQUENCE [LARGE SCALE GENOMIC DNA]</scope>
    <source>
        <strain evidence="3 4">DSM 11827</strain>
    </source>
</reference>
<dbReference type="OrthoDB" id="3178019at2759"/>
<evidence type="ECO:0000256" key="2">
    <source>
        <dbReference type="SAM" id="Phobius"/>
    </source>
</evidence>
<comment type="caution">
    <text evidence="3">The sequence shown here is derived from an EMBL/GenBank/DDBJ whole genome shotgun (WGS) entry which is preliminary data.</text>
</comment>
<gene>
    <name evidence="3" type="ORF">PIIN_03184</name>
</gene>
<protein>
    <submittedName>
        <fullName evidence="3">Uncharacterized protein</fullName>
    </submittedName>
</protein>
<feature type="region of interest" description="Disordered" evidence="1">
    <location>
        <begin position="465"/>
        <end position="492"/>
    </location>
</feature>
<evidence type="ECO:0000256" key="1">
    <source>
        <dbReference type="SAM" id="MobiDB-lite"/>
    </source>
</evidence>
<feature type="compositionally biased region" description="Low complexity" evidence="1">
    <location>
        <begin position="472"/>
        <end position="490"/>
    </location>
</feature>
<dbReference type="HOGENOM" id="CLU_477480_0_0_1"/>
<proteinExistence type="predicted"/>